<sequence>MVYGNFGVVVEPVAEGGKCKMLAEDTGLLVWTVKEAERADRYYAVTTVAGGAEDKTLGKGNTAGPVKEVKQPIGAVRYYIEMGKVGRNAKEIVPVRDWYIMWMDYESWNTGYVGYAFPFAITRRSFKEGGPAPMAHLDGIGTMNVFTAGYTNYACGDFSRNALPTWYFGYGQNATLGRDLRKINYKFKDTIVNFVQYRILQTVLWARRKYKITDPRFIIQGNSMGASGAIGFALQYPKFVTAIWSNEGLTKYDYVLKTEGGRINMWQSSTWGNYGHPELKNPAKFLPFGDPRLDWVLKHNGTNIYDIRDAAKFLEMNVAEDFPLLVIGHCFQDGSIPYYSQAAPFEKYIRNSRHCFSYTLAKGGHGWGSAWSNGNMIKLVNWYESRPGFSNVPPIVGWRYNKKGPTTRTYMYKVAWGVKAKPIKGKAIEETADSWTLPIIHAAKEGQEEDYAVDVTPRNLQKLKVKAGEKFSYQIKTLDGSKVEMSGDIVADKHNLLLVPKVPIRRSGALVVVNRK</sequence>
<name>A0A0F9HHE0_9ZZZZ</name>
<dbReference type="SUPFAM" id="SSF53474">
    <property type="entry name" value="alpha/beta-Hydrolases"/>
    <property type="match status" value="1"/>
</dbReference>
<organism evidence="1">
    <name type="scientific">marine sediment metagenome</name>
    <dbReference type="NCBI Taxonomy" id="412755"/>
    <lineage>
        <taxon>unclassified sequences</taxon>
        <taxon>metagenomes</taxon>
        <taxon>ecological metagenomes</taxon>
    </lineage>
</organism>
<dbReference type="AlphaFoldDB" id="A0A0F9HHE0"/>
<evidence type="ECO:0008006" key="2">
    <source>
        <dbReference type="Google" id="ProtNLM"/>
    </source>
</evidence>
<accession>A0A0F9HHE0</accession>
<proteinExistence type="predicted"/>
<dbReference type="EMBL" id="LAZR01024610">
    <property type="protein sequence ID" value="KKL74562.1"/>
    <property type="molecule type" value="Genomic_DNA"/>
</dbReference>
<dbReference type="Gene3D" id="3.40.50.1820">
    <property type="entry name" value="alpha/beta hydrolase"/>
    <property type="match status" value="1"/>
</dbReference>
<evidence type="ECO:0000313" key="1">
    <source>
        <dbReference type="EMBL" id="KKL74562.1"/>
    </source>
</evidence>
<gene>
    <name evidence="1" type="ORF">LCGC14_2063660</name>
</gene>
<comment type="caution">
    <text evidence="1">The sequence shown here is derived from an EMBL/GenBank/DDBJ whole genome shotgun (WGS) entry which is preliminary data.</text>
</comment>
<protein>
    <recommendedName>
        <fullName evidence="2">Peptidase S9 prolyl oligopeptidase catalytic domain-containing protein</fullName>
    </recommendedName>
</protein>
<dbReference type="InterPro" id="IPR029058">
    <property type="entry name" value="AB_hydrolase_fold"/>
</dbReference>
<reference evidence="1" key="1">
    <citation type="journal article" date="2015" name="Nature">
        <title>Complex archaea that bridge the gap between prokaryotes and eukaryotes.</title>
        <authorList>
            <person name="Spang A."/>
            <person name="Saw J.H."/>
            <person name="Jorgensen S.L."/>
            <person name="Zaremba-Niedzwiedzka K."/>
            <person name="Martijn J."/>
            <person name="Lind A.E."/>
            <person name="van Eijk R."/>
            <person name="Schleper C."/>
            <person name="Guy L."/>
            <person name="Ettema T.J."/>
        </authorList>
    </citation>
    <scope>NUCLEOTIDE SEQUENCE</scope>
</reference>